<dbReference type="GO" id="GO:0070181">
    <property type="term" value="F:small ribosomal subunit rRNA binding"/>
    <property type="evidence" value="ECO:0007669"/>
    <property type="project" value="TreeGrafter"/>
</dbReference>
<dbReference type="Gene3D" id="4.10.640.10">
    <property type="entry name" value="Ribosomal protein S18"/>
    <property type="match status" value="1"/>
</dbReference>
<evidence type="ECO:0000313" key="7">
    <source>
        <dbReference type="EMBL" id="KRG20587.1"/>
    </source>
</evidence>
<dbReference type="HAMAP" id="MF_00270">
    <property type="entry name" value="Ribosomal_bS18"/>
    <property type="match status" value="1"/>
</dbReference>
<comment type="subunit">
    <text evidence="5">Part of the 30S ribosomal subunit. Forms a tight heterodimer with protein bS6.</text>
</comment>
<sequence>MATWRLRGSKKKYCPFTSKKIPVEFIDFKNFRFLRKYITETGKIVPSRITGVKNIYQHMLAREIKYARFLALIPYCDRH</sequence>
<reference evidence="8" key="3">
    <citation type="submission" date="2021-06" db="EMBL/GenBank/DDBJ databases">
        <title>Genomic Description and Analysis of Intracellular Bacteria, Candidatus Berkiella cookevillensis and Candidatus Berkiella aquae.</title>
        <authorList>
            <person name="Kidane D.T."/>
            <person name="Mehari Y.T."/>
            <person name="Rice F.C."/>
            <person name="Arivett B.A."/>
            <person name="Farone A.L."/>
            <person name="Berk S.G."/>
            <person name="Farone M.B."/>
        </authorList>
    </citation>
    <scope>NUCLEOTIDE SEQUENCE</scope>
    <source>
        <strain evidence="8">HT99</strain>
    </source>
</reference>
<organism evidence="7">
    <name type="scientific">Candidatus Berkiella aquae</name>
    <dbReference type="NCBI Taxonomy" id="295108"/>
    <lineage>
        <taxon>Bacteria</taxon>
        <taxon>Pseudomonadati</taxon>
        <taxon>Pseudomonadota</taxon>
        <taxon>Gammaproteobacteria</taxon>
        <taxon>Candidatus Berkiellales</taxon>
        <taxon>Candidatus Berkiellaceae</taxon>
        <taxon>Candidatus Berkiella</taxon>
    </lineage>
</organism>
<dbReference type="SUPFAM" id="SSF46911">
    <property type="entry name" value="Ribosomal protein S18"/>
    <property type="match status" value="1"/>
</dbReference>
<dbReference type="STRING" id="295108.HT99x_02319"/>
<keyword evidence="3 5" id="KW-0687">Ribonucleoprotein</keyword>
<evidence type="ECO:0000256" key="2">
    <source>
        <dbReference type="ARBA" id="ARBA00022980"/>
    </source>
</evidence>
<dbReference type="Proteomes" id="UP000051497">
    <property type="component" value="Unassembled WGS sequence"/>
</dbReference>
<dbReference type="RefSeq" id="WP_075066940.1">
    <property type="nucleotide sequence ID" value="NZ_LKAJ02000001.1"/>
</dbReference>
<proteinExistence type="inferred from homology"/>
<evidence type="ECO:0000256" key="4">
    <source>
        <dbReference type="ARBA" id="ARBA00035141"/>
    </source>
</evidence>
<evidence type="ECO:0000313" key="8">
    <source>
        <dbReference type="EMBL" id="MCS5710195.1"/>
    </source>
</evidence>
<dbReference type="PRINTS" id="PR00974">
    <property type="entry name" value="RIBOSOMALS18"/>
</dbReference>
<dbReference type="GO" id="GO:0022627">
    <property type="term" value="C:cytosolic small ribosomal subunit"/>
    <property type="evidence" value="ECO:0007669"/>
    <property type="project" value="TreeGrafter"/>
</dbReference>
<evidence type="ECO:0000256" key="5">
    <source>
        <dbReference type="HAMAP-Rule" id="MF_00270"/>
    </source>
</evidence>
<gene>
    <name evidence="5 7" type="primary">rpsR</name>
    <name evidence="8" type="ORF">HT99x_002005</name>
    <name evidence="7" type="ORF">HT99x_02319</name>
</gene>
<dbReference type="AlphaFoldDB" id="A0A0Q9YIQ6"/>
<dbReference type="GO" id="GO:0006412">
    <property type="term" value="P:translation"/>
    <property type="evidence" value="ECO:0007669"/>
    <property type="project" value="UniProtKB-UniRule"/>
</dbReference>
<dbReference type="OrthoDB" id="9812008at2"/>
<accession>A0A0Q9YIQ6</accession>
<dbReference type="PROSITE" id="PS00057">
    <property type="entry name" value="RIBOSOMAL_S18"/>
    <property type="match status" value="1"/>
</dbReference>
<dbReference type="Pfam" id="PF01084">
    <property type="entry name" value="Ribosomal_S18"/>
    <property type="match status" value="1"/>
</dbReference>
<reference evidence="8" key="2">
    <citation type="journal article" date="2016" name="Genome Announc.">
        <title>Draft Genome Sequences of Two Novel Amoeba-Resistant Intranuclear Bacteria, 'Candidatus Berkiella cookevillensis' and 'Candidatus Berkiella aquae'.</title>
        <authorList>
            <person name="Mehari Y.T."/>
            <person name="Arivett B.A."/>
            <person name="Farone A.L."/>
            <person name="Gunderson J.H."/>
            <person name="Farone M.B."/>
        </authorList>
    </citation>
    <scope>NUCLEOTIDE SEQUENCE</scope>
    <source>
        <strain evidence="8">HT99</strain>
    </source>
</reference>
<keyword evidence="5" id="KW-0699">rRNA-binding</keyword>
<dbReference type="PATRIC" id="fig|1590043.3.peg.2367"/>
<evidence type="ECO:0000313" key="9">
    <source>
        <dbReference type="Proteomes" id="UP000051497"/>
    </source>
</evidence>
<comment type="caution">
    <text evidence="7">The sequence shown here is derived from an EMBL/GenBank/DDBJ whole genome shotgun (WGS) entry which is preliminary data.</text>
</comment>
<keyword evidence="2 5" id="KW-0689">Ribosomal protein</keyword>
<dbReference type="InterPro" id="IPR018275">
    <property type="entry name" value="Ribosomal_bS18_CS"/>
</dbReference>
<evidence type="ECO:0000256" key="1">
    <source>
        <dbReference type="ARBA" id="ARBA00005589"/>
    </source>
</evidence>
<dbReference type="EMBL" id="LKAJ02000001">
    <property type="protein sequence ID" value="MCS5710195.1"/>
    <property type="molecule type" value="Genomic_DNA"/>
</dbReference>
<comment type="similarity">
    <text evidence="1 5 6">Belongs to the bacterial ribosomal protein bS18 family.</text>
</comment>
<protein>
    <recommendedName>
        <fullName evidence="4 5">Small ribosomal subunit protein bS18</fullName>
    </recommendedName>
</protein>
<dbReference type="NCBIfam" id="TIGR00165">
    <property type="entry name" value="S18"/>
    <property type="match status" value="1"/>
</dbReference>
<dbReference type="PANTHER" id="PTHR13479:SF40">
    <property type="entry name" value="SMALL RIBOSOMAL SUBUNIT PROTEIN BS18M"/>
    <property type="match status" value="1"/>
</dbReference>
<name>A0A0Q9YIQ6_9GAMM</name>
<evidence type="ECO:0000256" key="6">
    <source>
        <dbReference type="RuleBase" id="RU003910"/>
    </source>
</evidence>
<comment type="function">
    <text evidence="5">Binds as a heterodimer with protein bS6 to the central domain of the 16S rRNA, where it helps stabilize the platform of the 30S subunit.</text>
</comment>
<dbReference type="InterPro" id="IPR036870">
    <property type="entry name" value="Ribosomal_bS18_sf"/>
</dbReference>
<dbReference type="PANTHER" id="PTHR13479">
    <property type="entry name" value="30S RIBOSOMAL PROTEIN S18"/>
    <property type="match status" value="1"/>
</dbReference>
<evidence type="ECO:0000256" key="3">
    <source>
        <dbReference type="ARBA" id="ARBA00023274"/>
    </source>
</evidence>
<keyword evidence="5" id="KW-0694">RNA-binding</keyword>
<reference evidence="7" key="1">
    <citation type="submission" date="2015-09" db="EMBL/GenBank/DDBJ databases">
        <title>Draft Genome Sequences of Two Novel Amoeba-resistant Intranuclear Bacteria, Candidatus Berkiella cookevillensis and Candidatus Berkiella aquae.</title>
        <authorList>
            <person name="Mehari Y.T."/>
            <person name="Arivett B.A."/>
            <person name="Farone A.L."/>
            <person name="Gunderson J.H."/>
            <person name="Farone M.B."/>
        </authorList>
    </citation>
    <scope>NUCLEOTIDE SEQUENCE [LARGE SCALE GENOMIC DNA]</scope>
    <source>
        <strain evidence="7">HT99</strain>
    </source>
</reference>
<dbReference type="InterPro" id="IPR001648">
    <property type="entry name" value="Ribosomal_bS18"/>
</dbReference>
<keyword evidence="9" id="KW-1185">Reference proteome</keyword>
<dbReference type="EMBL" id="LKAJ01000010">
    <property type="protein sequence ID" value="KRG20587.1"/>
    <property type="molecule type" value="Genomic_DNA"/>
</dbReference>
<dbReference type="GO" id="GO:0003735">
    <property type="term" value="F:structural constituent of ribosome"/>
    <property type="evidence" value="ECO:0007669"/>
    <property type="project" value="InterPro"/>
</dbReference>